<dbReference type="Pfam" id="PF19676">
    <property type="entry name" value="DUF6178"/>
    <property type="match status" value="1"/>
</dbReference>
<sequence>MTDDKKTTGIQSAGTDHSFEQLPFQKQLEQVARERGSKKINLIISSPQTLKLTRRLSEEDIYLTIKEVGELDALPLFELTNYRQAQYIYDLEWWDKGSLVPQKIVFWLSLMLDSNGMKFIEWVRNISLETLIAVFQQLIVVHRFDNIDELSGDIPELQYFTLDNVNFIEFIDPEHRAIISQALKTLRARLHDIYHELLEGMCFQLKFAMEEDASWWRQNRLVSKGFPEINEAMMIYQPMPQRFRHKDSLSDVQPAPVEAEIQSPTYALDIQKKALFLSKVLATGISPQLKDRIRFELAHLSHKILVADGLKPDYKTLQDVLKKAYSMVNIGLETLSASDLSRALTILDNNFMEHIFRIGYEPIASLRTQAQEIFKDMTESEKEFWINFLDLPFSDVIKSLRQSRPRFRVSDPENPILVEKEFETEADIERTREYVELGHFIVELFRNRFALQMEIPNLVDSPLARAMVADVNWTKLLNSMFIHFVTRNTITIMPLHPDQIPDFFDFCFQQQIKEKKSDGLALAQDLIDNFNQALEEHQKLLPGETGKMIKIQNQAFRKLVEQFEGITPTREILTDFRLFPDLWFQQEFEHQSEG</sequence>
<keyword evidence="2" id="KW-1185">Reference proteome</keyword>
<dbReference type="Proteomes" id="UP001594351">
    <property type="component" value="Unassembled WGS sequence"/>
</dbReference>
<evidence type="ECO:0000313" key="2">
    <source>
        <dbReference type="Proteomes" id="UP001594351"/>
    </source>
</evidence>
<evidence type="ECO:0000313" key="1">
    <source>
        <dbReference type="EMBL" id="MFC1851535.1"/>
    </source>
</evidence>
<comment type="caution">
    <text evidence="1">The sequence shown here is derived from an EMBL/GenBank/DDBJ whole genome shotgun (WGS) entry which is preliminary data.</text>
</comment>
<reference evidence="1 2" key="1">
    <citation type="submission" date="2024-09" db="EMBL/GenBank/DDBJ databases">
        <title>Laminarin stimulates single cell rates of sulfate reduction while oxygen inhibits transcriptomic activity in coastal marine sediment.</title>
        <authorList>
            <person name="Lindsay M."/>
            <person name="Orcutt B."/>
            <person name="Emerson D."/>
            <person name="Stepanauskas R."/>
            <person name="D'Angelo T."/>
        </authorList>
    </citation>
    <scope>NUCLEOTIDE SEQUENCE [LARGE SCALE GENOMIC DNA]</scope>
    <source>
        <strain evidence="1">SAG AM-311-K15</strain>
    </source>
</reference>
<name>A0ABV6YZB8_UNCC1</name>
<organism evidence="1 2">
    <name type="scientific">candidate division CSSED10-310 bacterium</name>
    <dbReference type="NCBI Taxonomy" id="2855610"/>
    <lineage>
        <taxon>Bacteria</taxon>
        <taxon>Bacteria division CSSED10-310</taxon>
    </lineage>
</organism>
<proteinExistence type="predicted"/>
<gene>
    <name evidence="1" type="ORF">ACFL27_15170</name>
</gene>
<dbReference type="EMBL" id="JBHPBY010000198">
    <property type="protein sequence ID" value="MFC1851535.1"/>
    <property type="molecule type" value="Genomic_DNA"/>
</dbReference>
<protein>
    <submittedName>
        <fullName evidence="1">DUF6178 family protein</fullName>
    </submittedName>
</protein>
<accession>A0ABV6YZB8</accession>
<dbReference type="InterPro" id="IPR045750">
    <property type="entry name" value="DUF6178"/>
</dbReference>